<reference evidence="11 12" key="1">
    <citation type="submission" date="2017-08" db="EMBL/GenBank/DDBJ databases">
        <authorList>
            <person name="de Groot N.N."/>
        </authorList>
    </citation>
    <scope>NUCLEOTIDE SEQUENCE [LARGE SCALE GENOMIC DNA]</scope>
    <source>
        <strain evidence="11 12">JC85</strain>
    </source>
</reference>
<keyword evidence="2 9" id="KW-0813">Transport</keyword>
<organism evidence="11 12">
    <name type="scientific">Rhizobium subbaraonis</name>
    <dbReference type="NCBI Taxonomy" id="908946"/>
    <lineage>
        <taxon>Bacteria</taxon>
        <taxon>Pseudomonadati</taxon>
        <taxon>Pseudomonadota</taxon>
        <taxon>Alphaproteobacteria</taxon>
        <taxon>Hyphomicrobiales</taxon>
        <taxon>Rhizobiaceae</taxon>
        <taxon>Rhizobium/Agrobacterium group</taxon>
        <taxon>Rhizobium</taxon>
    </lineage>
</organism>
<evidence type="ECO:0000256" key="7">
    <source>
        <dbReference type="ARBA" id="ARBA00023136"/>
    </source>
</evidence>
<feature type="transmembrane region" description="Helical" evidence="9">
    <location>
        <begin position="71"/>
        <end position="89"/>
    </location>
</feature>
<evidence type="ECO:0000256" key="3">
    <source>
        <dbReference type="ARBA" id="ARBA00022475"/>
    </source>
</evidence>
<dbReference type="GO" id="GO:0022857">
    <property type="term" value="F:transmembrane transporter activity"/>
    <property type="evidence" value="ECO:0007669"/>
    <property type="project" value="UniProtKB-UniRule"/>
</dbReference>
<keyword evidence="7 9" id="KW-0472">Membrane</keyword>
<dbReference type="Proteomes" id="UP000219167">
    <property type="component" value="Unassembled WGS sequence"/>
</dbReference>
<dbReference type="OrthoDB" id="7843639at2"/>
<protein>
    <recommendedName>
        <fullName evidence="9">TRAP transporter small permease protein</fullName>
    </recommendedName>
</protein>
<gene>
    <name evidence="11" type="ORF">SAMN05892877_11238</name>
</gene>
<comment type="subunit">
    <text evidence="9">The complex comprises the extracytoplasmic solute receptor protein and the two transmembrane proteins.</text>
</comment>
<evidence type="ECO:0000256" key="6">
    <source>
        <dbReference type="ARBA" id="ARBA00022989"/>
    </source>
</evidence>
<dbReference type="Pfam" id="PF04290">
    <property type="entry name" value="DctQ"/>
    <property type="match status" value="1"/>
</dbReference>
<evidence type="ECO:0000256" key="5">
    <source>
        <dbReference type="ARBA" id="ARBA00022692"/>
    </source>
</evidence>
<evidence type="ECO:0000313" key="11">
    <source>
        <dbReference type="EMBL" id="SOC44046.1"/>
    </source>
</evidence>
<sequence>MKPSSNEAVVGLSTSQQDHRPKWAMIRWLDMLNALILNFLAGVMGLLACLGIAQVVARYVLKSPFSWSEEFIRFALIWCVFLGAGVVVRRGMLVAVEAIYIAVPASVARIIGVFSVAVSIVFWAILIYYGWTVSGMVGTLMSGSLELPMRYVYLAIPVGALLALVNTIAVAVDPPPSVIVQAAS</sequence>
<evidence type="ECO:0000313" key="12">
    <source>
        <dbReference type="Proteomes" id="UP000219167"/>
    </source>
</evidence>
<dbReference type="InterPro" id="IPR055348">
    <property type="entry name" value="DctQ"/>
</dbReference>
<evidence type="ECO:0000256" key="2">
    <source>
        <dbReference type="ARBA" id="ARBA00022448"/>
    </source>
</evidence>
<keyword evidence="3" id="KW-1003">Cell membrane</keyword>
<dbReference type="GO" id="GO:0015740">
    <property type="term" value="P:C4-dicarboxylate transport"/>
    <property type="evidence" value="ECO:0007669"/>
    <property type="project" value="TreeGrafter"/>
</dbReference>
<evidence type="ECO:0000259" key="10">
    <source>
        <dbReference type="Pfam" id="PF04290"/>
    </source>
</evidence>
<dbReference type="PANTHER" id="PTHR35011">
    <property type="entry name" value="2,3-DIKETO-L-GULONATE TRAP TRANSPORTER SMALL PERMEASE PROTEIN YIAM"/>
    <property type="match status" value="1"/>
</dbReference>
<evidence type="ECO:0000256" key="1">
    <source>
        <dbReference type="ARBA" id="ARBA00004429"/>
    </source>
</evidence>
<keyword evidence="5 9" id="KW-0812">Transmembrane</keyword>
<keyword evidence="4 9" id="KW-0997">Cell inner membrane</keyword>
<comment type="function">
    <text evidence="9">Part of the tripartite ATP-independent periplasmic (TRAP) transport system.</text>
</comment>
<feature type="transmembrane region" description="Helical" evidence="9">
    <location>
        <begin position="35"/>
        <end position="59"/>
    </location>
</feature>
<keyword evidence="12" id="KW-1185">Reference proteome</keyword>
<dbReference type="AlphaFoldDB" id="A0A285UTM5"/>
<name>A0A285UTM5_9HYPH</name>
<evidence type="ECO:0000256" key="4">
    <source>
        <dbReference type="ARBA" id="ARBA00022519"/>
    </source>
</evidence>
<proteinExistence type="inferred from homology"/>
<feature type="transmembrane region" description="Helical" evidence="9">
    <location>
        <begin position="110"/>
        <end position="131"/>
    </location>
</feature>
<feature type="domain" description="Tripartite ATP-independent periplasmic transporters DctQ component" evidence="10">
    <location>
        <begin position="48"/>
        <end position="172"/>
    </location>
</feature>
<dbReference type="GO" id="GO:0005886">
    <property type="term" value="C:plasma membrane"/>
    <property type="evidence" value="ECO:0007669"/>
    <property type="project" value="UniProtKB-SubCell"/>
</dbReference>
<feature type="transmembrane region" description="Helical" evidence="9">
    <location>
        <begin position="151"/>
        <end position="172"/>
    </location>
</feature>
<comment type="subcellular location">
    <subcellularLocation>
        <location evidence="1 9">Cell inner membrane</location>
        <topology evidence="1 9">Multi-pass membrane protein</topology>
    </subcellularLocation>
</comment>
<evidence type="ECO:0000256" key="9">
    <source>
        <dbReference type="RuleBase" id="RU369079"/>
    </source>
</evidence>
<accession>A0A285UTM5</accession>
<dbReference type="PANTHER" id="PTHR35011:SF2">
    <property type="entry name" value="2,3-DIKETO-L-GULONATE TRAP TRANSPORTER SMALL PERMEASE PROTEIN YIAM"/>
    <property type="match status" value="1"/>
</dbReference>
<dbReference type="EMBL" id="OBQD01000012">
    <property type="protein sequence ID" value="SOC44046.1"/>
    <property type="molecule type" value="Genomic_DNA"/>
</dbReference>
<dbReference type="RefSeq" id="WP_097141391.1">
    <property type="nucleotide sequence ID" value="NZ_OBQD01000012.1"/>
</dbReference>
<dbReference type="InterPro" id="IPR007387">
    <property type="entry name" value="TRAP_DctQ"/>
</dbReference>
<keyword evidence="6 9" id="KW-1133">Transmembrane helix</keyword>
<evidence type="ECO:0000256" key="8">
    <source>
        <dbReference type="ARBA" id="ARBA00038436"/>
    </source>
</evidence>
<comment type="similarity">
    <text evidence="8 9">Belongs to the TRAP transporter small permease family.</text>
</comment>